<dbReference type="InterPro" id="IPR020084">
    <property type="entry name" value="NUDIX_hydrolase_CS"/>
</dbReference>
<dbReference type="Gene3D" id="3.90.79.10">
    <property type="entry name" value="Nucleoside Triphosphate Pyrophosphohydrolase"/>
    <property type="match status" value="1"/>
</dbReference>
<dbReference type="InterPro" id="IPR015797">
    <property type="entry name" value="NUDIX_hydrolase-like_dom_sf"/>
</dbReference>
<feature type="domain" description="Nudix hydrolase" evidence="4">
    <location>
        <begin position="4"/>
        <end position="126"/>
    </location>
</feature>
<dbReference type="Proteomes" id="UP001596157">
    <property type="component" value="Unassembled WGS sequence"/>
</dbReference>
<dbReference type="EMBL" id="JBHSKF010000018">
    <property type="protein sequence ID" value="MFC5290704.1"/>
    <property type="molecule type" value="Genomic_DNA"/>
</dbReference>
<organism evidence="5 6">
    <name type="scientific">Actinokineospora guangxiensis</name>
    <dbReference type="NCBI Taxonomy" id="1490288"/>
    <lineage>
        <taxon>Bacteria</taxon>
        <taxon>Bacillati</taxon>
        <taxon>Actinomycetota</taxon>
        <taxon>Actinomycetes</taxon>
        <taxon>Pseudonocardiales</taxon>
        <taxon>Pseudonocardiaceae</taxon>
        <taxon>Actinokineospora</taxon>
    </lineage>
</organism>
<proteinExistence type="inferred from homology"/>
<keyword evidence="2 3" id="KW-0378">Hydrolase</keyword>
<evidence type="ECO:0000256" key="2">
    <source>
        <dbReference type="ARBA" id="ARBA00022801"/>
    </source>
</evidence>
<dbReference type="RefSeq" id="WP_378250599.1">
    <property type="nucleotide sequence ID" value="NZ_JBHSKF010000018.1"/>
</dbReference>
<dbReference type="CDD" id="cd02883">
    <property type="entry name" value="NUDIX_Hydrolase"/>
    <property type="match status" value="1"/>
</dbReference>
<dbReference type="InterPro" id="IPR000086">
    <property type="entry name" value="NUDIX_hydrolase_dom"/>
</dbReference>
<keyword evidence="6" id="KW-1185">Reference proteome</keyword>
<evidence type="ECO:0000313" key="5">
    <source>
        <dbReference type="EMBL" id="MFC5290704.1"/>
    </source>
</evidence>
<protein>
    <submittedName>
        <fullName evidence="5">NUDIX hydrolase</fullName>
    </submittedName>
</protein>
<evidence type="ECO:0000259" key="4">
    <source>
        <dbReference type="PROSITE" id="PS51462"/>
    </source>
</evidence>
<evidence type="ECO:0000256" key="1">
    <source>
        <dbReference type="ARBA" id="ARBA00005582"/>
    </source>
</evidence>
<dbReference type="GO" id="GO:0016787">
    <property type="term" value="F:hydrolase activity"/>
    <property type="evidence" value="ECO:0007669"/>
    <property type="project" value="UniProtKB-KW"/>
</dbReference>
<evidence type="ECO:0000313" key="6">
    <source>
        <dbReference type="Proteomes" id="UP001596157"/>
    </source>
</evidence>
<accession>A0ABW0EWY5</accession>
<dbReference type="PRINTS" id="PR00502">
    <property type="entry name" value="NUDIXFAMILY"/>
</dbReference>
<evidence type="ECO:0000256" key="3">
    <source>
        <dbReference type="RuleBase" id="RU003476"/>
    </source>
</evidence>
<dbReference type="Pfam" id="PF00293">
    <property type="entry name" value="NUDIX"/>
    <property type="match status" value="1"/>
</dbReference>
<sequence>MSTPKHSVSVAGIVVNEDGRVLLIQRRDNRHWEPPGGVLELSEAFEDGVRREVYEETGVAVTVDRLTGVYKNMERGIVALVFYCRGGNKPAPVTSEAVQVQWMTVEQARAVMAPAYHVRITDALTPGVNVRVHDGINVLGA</sequence>
<dbReference type="PROSITE" id="PS00893">
    <property type="entry name" value="NUDIX_BOX"/>
    <property type="match status" value="1"/>
</dbReference>
<reference evidence="6" key="1">
    <citation type="journal article" date="2019" name="Int. J. Syst. Evol. Microbiol.">
        <title>The Global Catalogue of Microorganisms (GCM) 10K type strain sequencing project: providing services to taxonomists for standard genome sequencing and annotation.</title>
        <authorList>
            <consortium name="The Broad Institute Genomics Platform"/>
            <consortium name="The Broad Institute Genome Sequencing Center for Infectious Disease"/>
            <person name="Wu L."/>
            <person name="Ma J."/>
        </authorList>
    </citation>
    <scope>NUCLEOTIDE SEQUENCE [LARGE SCALE GENOMIC DNA]</scope>
    <source>
        <strain evidence="6">CCUG 59778</strain>
    </source>
</reference>
<name>A0ABW0EWY5_9PSEU</name>
<comment type="similarity">
    <text evidence="1 3">Belongs to the Nudix hydrolase family.</text>
</comment>
<dbReference type="InterPro" id="IPR020476">
    <property type="entry name" value="Nudix_hydrolase"/>
</dbReference>
<dbReference type="PANTHER" id="PTHR43736">
    <property type="entry name" value="ADP-RIBOSE PYROPHOSPHATASE"/>
    <property type="match status" value="1"/>
</dbReference>
<dbReference type="PANTHER" id="PTHR43736:SF1">
    <property type="entry name" value="DIHYDRONEOPTERIN TRIPHOSPHATE DIPHOSPHATASE"/>
    <property type="match status" value="1"/>
</dbReference>
<comment type="caution">
    <text evidence="5">The sequence shown here is derived from an EMBL/GenBank/DDBJ whole genome shotgun (WGS) entry which is preliminary data.</text>
</comment>
<gene>
    <name evidence="5" type="ORF">ACFPM7_26925</name>
</gene>
<dbReference type="PROSITE" id="PS51462">
    <property type="entry name" value="NUDIX"/>
    <property type="match status" value="1"/>
</dbReference>
<dbReference type="SUPFAM" id="SSF55811">
    <property type="entry name" value="Nudix"/>
    <property type="match status" value="1"/>
</dbReference>